<dbReference type="STRING" id="1279009.ADICEAN_00671"/>
<comment type="caution">
    <text evidence="2">The sequence shown here is derived from an EMBL/GenBank/DDBJ whole genome shotgun (WGS) entry which is preliminary data.</text>
</comment>
<dbReference type="Proteomes" id="UP000011910">
    <property type="component" value="Unassembled WGS sequence"/>
</dbReference>
<gene>
    <name evidence="2" type="ORF">ADICEAN_00671</name>
</gene>
<evidence type="ECO:0000313" key="2">
    <source>
        <dbReference type="EMBL" id="EMR04147.1"/>
    </source>
</evidence>
<dbReference type="Pfam" id="PF20613">
    <property type="entry name" value="HipA_2"/>
    <property type="match status" value="1"/>
</dbReference>
<feature type="domain" description="HipA-like kinase" evidence="1">
    <location>
        <begin position="1"/>
        <end position="202"/>
    </location>
</feature>
<dbReference type="AlphaFoldDB" id="M7NA59"/>
<dbReference type="EMBL" id="AODQ01000010">
    <property type="protein sequence ID" value="EMR04147.1"/>
    <property type="molecule type" value="Genomic_DNA"/>
</dbReference>
<evidence type="ECO:0000313" key="3">
    <source>
        <dbReference type="Proteomes" id="UP000011910"/>
    </source>
</evidence>
<accession>M7NA59</accession>
<protein>
    <recommendedName>
        <fullName evidence="1">HipA-like kinase domain-containing protein</fullName>
    </recommendedName>
</protein>
<reference evidence="2 3" key="1">
    <citation type="journal article" date="2013" name="Genome Announc.">
        <title>Draft Genome Sequence of Cesiribacter andamanensis Strain AMV16T, Isolated from a Soil Sample from a Mud Volcano in the Andaman Islands, India.</title>
        <authorList>
            <person name="Shivaji S."/>
            <person name="Ara S."/>
            <person name="Begum Z."/>
            <person name="Srinivas T.N."/>
            <person name="Singh A."/>
            <person name="Kumar Pinnaka A."/>
        </authorList>
    </citation>
    <scope>NUCLEOTIDE SEQUENCE [LARGE SCALE GENOMIC DNA]</scope>
    <source>
        <strain evidence="2 3">AMV16</strain>
    </source>
</reference>
<evidence type="ECO:0000259" key="1">
    <source>
        <dbReference type="Pfam" id="PF20613"/>
    </source>
</evidence>
<sequence>MAQVWGLQVPEMAIITIPPHVAQDFHYSSRYKESFFEQPLFGSLLVELASDFSPYIGSLSKKEYQDFEYGPELLLIGVFDLWIGNRDRKKSNPNILLSQNSDSGKFCFHPIDHTAAFAYQPYHKVRDAMVHVPESIMDCGFVRSICRFENHKVLENLAGKVEICIKNTLEELDYIFDQVPKDWGFSKKQRKKLKEFFEDEARNKRIAASYLSYLKK</sequence>
<proteinExistence type="predicted"/>
<dbReference type="eggNOG" id="ENOG503303P">
    <property type="taxonomic scope" value="Bacteria"/>
</dbReference>
<dbReference type="InterPro" id="IPR046748">
    <property type="entry name" value="HipA_2"/>
</dbReference>
<organism evidence="2 3">
    <name type="scientific">Cesiribacter andamanensis AMV16</name>
    <dbReference type="NCBI Taxonomy" id="1279009"/>
    <lineage>
        <taxon>Bacteria</taxon>
        <taxon>Pseudomonadati</taxon>
        <taxon>Bacteroidota</taxon>
        <taxon>Cytophagia</taxon>
        <taxon>Cytophagales</taxon>
        <taxon>Cesiribacteraceae</taxon>
        <taxon>Cesiribacter</taxon>
    </lineage>
</organism>
<keyword evidence="3" id="KW-1185">Reference proteome</keyword>
<name>M7NA59_9BACT</name>